<dbReference type="EMBL" id="CAMXCT020000820">
    <property type="protein sequence ID" value="CAL1136983.1"/>
    <property type="molecule type" value="Genomic_DNA"/>
</dbReference>
<keyword evidence="1" id="KW-0863">Zinc-finger</keyword>
<gene>
    <name evidence="4" type="ORF">C1SCF055_LOCUS11209</name>
</gene>
<dbReference type="PROSITE" id="PS50103">
    <property type="entry name" value="ZF_C3H1"/>
    <property type="match status" value="1"/>
</dbReference>
<feature type="region of interest" description="Disordered" evidence="2">
    <location>
        <begin position="664"/>
        <end position="713"/>
    </location>
</feature>
<feature type="domain" description="C3H1-type" evidence="3">
    <location>
        <begin position="714"/>
        <end position="740"/>
    </location>
</feature>
<reference evidence="5" key="2">
    <citation type="submission" date="2024-04" db="EMBL/GenBank/DDBJ databases">
        <authorList>
            <person name="Chen Y."/>
            <person name="Shah S."/>
            <person name="Dougan E. K."/>
            <person name="Thang M."/>
            <person name="Chan C."/>
        </authorList>
    </citation>
    <scope>NUCLEOTIDE SEQUENCE [LARGE SCALE GENOMIC DNA]</scope>
</reference>
<dbReference type="OrthoDB" id="445329at2759"/>
<evidence type="ECO:0000313" key="5">
    <source>
        <dbReference type="EMBL" id="CAL1136983.1"/>
    </source>
</evidence>
<evidence type="ECO:0000313" key="7">
    <source>
        <dbReference type="Proteomes" id="UP001152797"/>
    </source>
</evidence>
<dbReference type="EMBL" id="CAMXCT030000820">
    <property type="protein sequence ID" value="CAL4770920.1"/>
    <property type="molecule type" value="Genomic_DNA"/>
</dbReference>
<evidence type="ECO:0000313" key="4">
    <source>
        <dbReference type="EMBL" id="CAI3983608.1"/>
    </source>
</evidence>
<comment type="caution">
    <text evidence="4">The sequence shown here is derived from an EMBL/GenBank/DDBJ whole genome shotgun (WGS) entry which is preliminary data.</text>
</comment>
<keyword evidence="7" id="KW-1185">Reference proteome</keyword>
<sequence length="763" mass="84028">MSQQVDAGIFQAALLQVAEATQRAADAAQAASAAATASSAAVTATSTVGGSSGSSSSRPQAQVDWSKLVNKPAVFDFPNQEQDQRHFRDWLWQLSQYLICVDEGFSKELTQITDDPSKMLDVDSASIDVRQRSAKLYGLLAGLVKNRALSIVRAAPPGNGYEALRQLVLSMRPNTQARGLSLLASVTAWPSFQMSKPLQAQLLKLEDAYEETRRAGTTLADELKCAILLRCLSGALKTHLSLSLKESFFIGDIFEDTFRQPNEIDLIVPSLDQLGQEECPGPMTYPEALHYCRYFLSLPWRKSPINTESTAQHYTVHGLKSTLLSFANQLQLAPALRRLQGKHTDPLQSTRLYSRDDVNGALQLQDEIIAAVQKGVDPAMANQLVADGWTLATFACCALDMPDFDKSIDEMMAGRQALSLLEKSQLRAAFKACSTQVPTDPKVPPGDAASHANIATSTSSWSESFAPKLDSQVIQQLKQQFLKNYPSEILDGATMPSTRLLSLAYHQIQKNHWAWIPWKYRMSVEKSEELQAQRSSKQPKMEGLALHSLLLDEPPALEVSNSGMGLNAIRTLMDLHNVAIAMCKGAHLANLKQYSHRFLHYLTQKVDSETGLRTANVIEAQAADRQIWGIMAELLNDRDWNMDDALHELTHVRQDLAGLLQLRPKMPKPQPWPSSSPFSSTSSQKGKGKQTQPKGNGKQKGKPQWVTETRNPDGSTKALCMRFQLGKCKLSDCKFSHQCAYPTAAGHACGGSHGAMEHKQIPH</sequence>
<feature type="compositionally biased region" description="Low complexity" evidence="2">
    <location>
        <begin position="675"/>
        <end position="696"/>
    </location>
</feature>
<evidence type="ECO:0000256" key="2">
    <source>
        <dbReference type="SAM" id="MobiDB-lite"/>
    </source>
</evidence>
<dbReference type="AlphaFoldDB" id="A0A9P1C2I6"/>
<protein>
    <submittedName>
        <fullName evidence="6">C3H1-type domain-containing protein</fullName>
    </submittedName>
</protein>
<proteinExistence type="predicted"/>
<evidence type="ECO:0000256" key="1">
    <source>
        <dbReference type="PROSITE-ProRule" id="PRU00723"/>
    </source>
</evidence>
<evidence type="ECO:0000259" key="3">
    <source>
        <dbReference type="PROSITE" id="PS50103"/>
    </source>
</evidence>
<reference evidence="4" key="1">
    <citation type="submission" date="2022-10" db="EMBL/GenBank/DDBJ databases">
        <authorList>
            <person name="Chen Y."/>
            <person name="Dougan E. K."/>
            <person name="Chan C."/>
            <person name="Rhodes N."/>
            <person name="Thang M."/>
        </authorList>
    </citation>
    <scope>NUCLEOTIDE SEQUENCE</scope>
</reference>
<keyword evidence="1" id="KW-0862">Zinc</keyword>
<name>A0A9P1C2I6_9DINO</name>
<dbReference type="GO" id="GO:0008270">
    <property type="term" value="F:zinc ion binding"/>
    <property type="evidence" value="ECO:0007669"/>
    <property type="project" value="UniProtKB-KW"/>
</dbReference>
<keyword evidence="1" id="KW-0479">Metal-binding</keyword>
<organism evidence="4">
    <name type="scientific">Cladocopium goreaui</name>
    <dbReference type="NCBI Taxonomy" id="2562237"/>
    <lineage>
        <taxon>Eukaryota</taxon>
        <taxon>Sar</taxon>
        <taxon>Alveolata</taxon>
        <taxon>Dinophyceae</taxon>
        <taxon>Suessiales</taxon>
        <taxon>Symbiodiniaceae</taxon>
        <taxon>Cladocopium</taxon>
    </lineage>
</organism>
<feature type="zinc finger region" description="C3H1-type" evidence="1">
    <location>
        <begin position="714"/>
        <end position="740"/>
    </location>
</feature>
<dbReference type="InterPro" id="IPR000571">
    <property type="entry name" value="Znf_CCCH"/>
</dbReference>
<accession>A0A9P1C2I6</accession>
<evidence type="ECO:0000313" key="6">
    <source>
        <dbReference type="EMBL" id="CAL4770920.1"/>
    </source>
</evidence>
<dbReference type="Proteomes" id="UP001152797">
    <property type="component" value="Unassembled WGS sequence"/>
</dbReference>
<dbReference type="EMBL" id="CAMXCT010000820">
    <property type="protein sequence ID" value="CAI3983608.1"/>
    <property type="molecule type" value="Genomic_DNA"/>
</dbReference>